<accession>A0A090EFD5</accession>
<protein>
    <submittedName>
        <fullName evidence="1">Uncharacterized protein</fullName>
    </submittedName>
</protein>
<reference evidence="2" key="1">
    <citation type="submission" date="2014-08" db="EMBL/GenBank/DDBJ databases">
        <authorList>
            <person name="Moulin L."/>
        </authorList>
    </citation>
    <scope>NUCLEOTIDE SEQUENCE [LARGE SCALE GENOMIC DNA]</scope>
</reference>
<evidence type="ECO:0000313" key="2">
    <source>
        <dbReference type="Proteomes" id="UP000045285"/>
    </source>
</evidence>
<keyword evidence="2" id="KW-1185">Reference proteome</keyword>
<proteinExistence type="predicted"/>
<name>A0A090EFD5_MESPL</name>
<organism evidence="1 2">
    <name type="scientific">Mesorhizobium plurifarium</name>
    <dbReference type="NCBI Taxonomy" id="69974"/>
    <lineage>
        <taxon>Bacteria</taxon>
        <taxon>Pseudomonadati</taxon>
        <taxon>Pseudomonadota</taxon>
        <taxon>Alphaproteobacteria</taxon>
        <taxon>Hyphomicrobiales</taxon>
        <taxon>Phyllobacteriaceae</taxon>
        <taxon>Mesorhizobium</taxon>
    </lineage>
</organism>
<dbReference type="EMBL" id="CCMZ01000056">
    <property type="protein sequence ID" value="CDX26813.1"/>
    <property type="molecule type" value="Genomic_DNA"/>
</dbReference>
<sequence>MDGVTKMPARFVFRRWNADDFAAALKAAGLSRNDFMFMTGRHSDGVAKYLDPNDSSSPTLAEMILVELAGRSPERRAEIMQLADEKMIDMGNRKDRR</sequence>
<gene>
    <name evidence="1" type="ORF">MPL3356_60569</name>
</gene>
<dbReference type="Proteomes" id="UP000045285">
    <property type="component" value="Unassembled WGS sequence"/>
</dbReference>
<dbReference type="AlphaFoldDB" id="A0A090EFD5"/>
<evidence type="ECO:0000313" key="1">
    <source>
        <dbReference type="EMBL" id="CDX26813.1"/>
    </source>
</evidence>